<dbReference type="Pfam" id="PF04237">
    <property type="entry name" value="YjbR"/>
    <property type="match status" value="1"/>
</dbReference>
<dbReference type="SUPFAM" id="SSF142906">
    <property type="entry name" value="YjbR-like"/>
    <property type="match status" value="1"/>
</dbReference>
<evidence type="ECO:0000313" key="1">
    <source>
        <dbReference type="EMBL" id="MBB2968144.1"/>
    </source>
</evidence>
<dbReference type="EMBL" id="JACHVP010000003">
    <property type="protein sequence ID" value="MBB2968144.1"/>
    <property type="molecule type" value="Genomic_DNA"/>
</dbReference>
<accession>A0A7W4UXJ7</accession>
<gene>
    <name evidence="1" type="ORF">FHX33_002914</name>
</gene>
<dbReference type="AlphaFoldDB" id="A0A7W4UXJ7"/>
<dbReference type="RefSeq" id="WP_021764872.1">
    <property type="nucleotide sequence ID" value="NZ_JACHVP010000003.1"/>
</dbReference>
<reference evidence="1 2" key="1">
    <citation type="submission" date="2020-08" db="EMBL/GenBank/DDBJ databases">
        <title>Sequencing the genomes of 1000 actinobacteria strains.</title>
        <authorList>
            <person name="Klenk H.-P."/>
        </authorList>
    </citation>
    <scope>NUCLEOTIDE SEQUENCE [LARGE SCALE GENOMIC DNA]</scope>
    <source>
        <strain evidence="1 2">DSM 20146</strain>
    </source>
</reference>
<keyword evidence="1" id="KW-0238">DNA-binding</keyword>
<proteinExistence type="predicted"/>
<dbReference type="InterPro" id="IPR038056">
    <property type="entry name" value="YjbR-like_sf"/>
</dbReference>
<comment type="caution">
    <text evidence="1">The sequence shown here is derived from an EMBL/GenBank/DDBJ whole genome shotgun (WGS) entry which is preliminary data.</text>
</comment>
<dbReference type="Gene3D" id="3.90.1150.30">
    <property type="match status" value="1"/>
</dbReference>
<dbReference type="InterPro" id="IPR058532">
    <property type="entry name" value="YjbR/MT2646/Rv2570-like"/>
</dbReference>
<name>A0A7W4UXJ7_LEIAQ</name>
<evidence type="ECO:0000313" key="2">
    <source>
        <dbReference type="Proteomes" id="UP000538196"/>
    </source>
</evidence>
<keyword evidence="2" id="KW-1185">Reference proteome</keyword>
<dbReference type="Proteomes" id="UP000538196">
    <property type="component" value="Unassembled WGS sequence"/>
</dbReference>
<sequence>MEHPLLFEPGDELVARVRARSLHLPEAVEILTHGRPAFKAGEKGRVFALVGAMMDRSDSVVFKPDPAEDPALRQDARVFIPKYWGASGWLGIDIDRAWPDDADQWTEIGELIETSYRQVALRRQLAVLDAVM</sequence>
<dbReference type="GO" id="GO:0003677">
    <property type="term" value="F:DNA binding"/>
    <property type="evidence" value="ECO:0007669"/>
    <property type="project" value="UniProtKB-KW"/>
</dbReference>
<organism evidence="1 2">
    <name type="scientific">Leifsonia aquatica</name>
    <name type="common">Corynebacterium aquaticum</name>
    <dbReference type="NCBI Taxonomy" id="144185"/>
    <lineage>
        <taxon>Bacteria</taxon>
        <taxon>Bacillati</taxon>
        <taxon>Actinomycetota</taxon>
        <taxon>Actinomycetes</taxon>
        <taxon>Micrococcales</taxon>
        <taxon>Microbacteriaceae</taxon>
        <taxon>Leifsonia</taxon>
    </lineage>
</organism>
<protein>
    <submittedName>
        <fullName evidence="1">Putative DNA-binding protein (MmcQ/YjbR family)</fullName>
    </submittedName>
</protein>